<feature type="domain" description="Ketoreductase" evidence="4">
    <location>
        <begin position="4"/>
        <end position="174"/>
    </location>
</feature>
<dbReference type="PANTHER" id="PTHR43976:SF16">
    <property type="entry name" value="SHORT-CHAIN DEHYDROGENASE_REDUCTASE FAMILY PROTEIN"/>
    <property type="match status" value="1"/>
</dbReference>
<evidence type="ECO:0000313" key="6">
    <source>
        <dbReference type="Proteomes" id="UP001595896"/>
    </source>
</evidence>
<dbReference type="InterPro" id="IPR051911">
    <property type="entry name" value="SDR_oxidoreductase"/>
</dbReference>
<accession>A0ABV9NQS8</accession>
<dbReference type="InterPro" id="IPR002347">
    <property type="entry name" value="SDR_fam"/>
</dbReference>
<dbReference type="PRINTS" id="PR00080">
    <property type="entry name" value="SDRFAMILY"/>
</dbReference>
<comment type="caution">
    <text evidence="5">The sequence shown here is derived from an EMBL/GenBank/DDBJ whole genome shotgun (WGS) entry which is preliminary data.</text>
</comment>
<dbReference type="RefSeq" id="WP_377908380.1">
    <property type="nucleotide sequence ID" value="NZ_JBHSGK010000003.1"/>
</dbReference>
<gene>
    <name evidence="5" type="ORF">ACFO4L_04030</name>
</gene>
<evidence type="ECO:0000313" key="5">
    <source>
        <dbReference type="EMBL" id="MFC4735747.1"/>
    </source>
</evidence>
<keyword evidence="2 5" id="KW-0560">Oxidoreductase</keyword>
<dbReference type="SMART" id="SM00822">
    <property type="entry name" value="PKS_KR"/>
    <property type="match status" value="1"/>
</dbReference>
<keyword evidence="6" id="KW-1185">Reference proteome</keyword>
<name>A0ABV9NQS8_9BACI</name>
<dbReference type="EMBL" id="JBHSGK010000003">
    <property type="protein sequence ID" value="MFC4735747.1"/>
    <property type="molecule type" value="Genomic_DNA"/>
</dbReference>
<evidence type="ECO:0000256" key="2">
    <source>
        <dbReference type="ARBA" id="ARBA00023002"/>
    </source>
</evidence>
<protein>
    <submittedName>
        <fullName evidence="5">SDR family NAD(P)-dependent oxidoreductase</fullName>
        <ecNumber evidence="5">1.-.-.-</ecNumber>
    </submittedName>
</protein>
<dbReference type="PRINTS" id="PR00081">
    <property type="entry name" value="GDHRDH"/>
</dbReference>
<comment type="similarity">
    <text evidence="1 3">Belongs to the short-chain dehydrogenases/reductases (SDR) family.</text>
</comment>
<reference evidence="6" key="1">
    <citation type="journal article" date="2019" name="Int. J. Syst. Evol. Microbiol.">
        <title>The Global Catalogue of Microorganisms (GCM) 10K type strain sequencing project: providing services to taxonomists for standard genome sequencing and annotation.</title>
        <authorList>
            <consortium name="The Broad Institute Genomics Platform"/>
            <consortium name="The Broad Institute Genome Sequencing Center for Infectious Disease"/>
            <person name="Wu L."/>
            <person name="Ma J."/>
        </authorList>
    </citation>
    <scope>NUCLEOTIDE SEQUENCE [LARGE SCALE GENOMIC DNA]</scope>
    <source>
        <strain evidence="6">JCM 12165</strain>
    </source>
</reference>
<organism evidence="5 6">
    <name type="scientific">Bacillus daqingensis</name>
    <dbReference type="NCBI Taxonomy" id="872396"/>
    <lineage>
        <taxon>Bacteria</taxon>
        <taxon>Bacillati</taxon>
        <taxon>Bacillota</taxon>
        <taxon>Bacilli</taxon>
        <taxon>Bacillales</taxon>
        <taxon>Bacillaceae</taxon>
        <taxon>Bacillus</taxon>
    </lineage>
</organism>
<dbReference type="Gene3D" id="3.40.50.720">
    <property type="entry name" value="NAD(P)-binding Rossmann-like Domain"/>
    <property type="match status" value="1"/>
</dbReference>
<evidence type="ECO:0000256" key="1">
    <source>
        <dbReference type="ARBA" id="ARBA00006484"/>
    </source>
</evidence>
<dbReference type="PROSITE" id="PS00061">
    <property type="entry name" value="ADH_SHORT"/>
    <property type="match status" value="1"/>
</dbReference>
<proteinExistence type="inferred from homology"/>
<dbReference type="GO" id="GO:0016491">
    <property type="term" value="F:oxidoreductase activity"/>
    <property type="evidence" value="ECO:0007669"/>
    <property type="project" value="UniProtKB-KW"/>
</dbReference>
<dbReference type="InterPro" id="IPR036291">
    <property type="entry name" value="NAD(P)-bd_dom_sf"/>
</dbReference>
<evidence type="ECO:0000256" key="3">
    <source>
        <dbReference type="RuleBase" id="RU000363"/>
    </source>
</evidence>
<evidence type="ECO:0000259" key="4">
    <source>
        <dbReference type="SMART" id="SM00822"/>
    </source>
</evidence>
<sequence>MKGRTILITGCSSGLGRFAAMKLAEENDVYATVRNAAQQADLKACGVTVLIGDVTHSTDRQAWFHTLQEQRGKLDMLIHNAGICEGGVLESISEDRFEHQFRVNVTAAAALSSTMLPLLREASPSAIVHIGSISGRTAFPGLSAYGASKAALYGMSRSLHIELSPQQIASVYVELDSMHSRIWQKGVDKATLLKGPYRKLEQKLSANASEIRKSPEKSGLLTCIMNIGRHTNPKPLYICGRKSIFLFVLNKLLGEDNITRMMTRMFR</sequence>
<dbReference type="Proteomes" id="UP001595896">
    <property type="component" value="Unassembled WGS sequence"/>
</dbReference>
<dbReference type="InterPro" id="IPR020904">
    <property type="entry name" value="Sc_DH/Rdtase_CS"/>
</dbReference>
<dbReference type="EC" id="1.-.-.-" evidence="5"/>
<dbReference type="Pfam" id="PF00106">
    <property type="entry name" value="adh_short"/>
    <property type="match status" value="1"/>
</dbReference>
<dbReference type="SUPFAM" id="SSF51735">
    <property type="entry name" value="NAD(P)-binding Rossmann-fold domains"/>
    <property type="match status" value="1"/>
</dbReference>
<dbReference type="PANTHER" id="PTHR43976">
    <property type="entry name" value="SHORT CHAIN DEHYDROGENASE"/>
    <property type="match status" value="1"/>
</dbReference>
<dbReference type="InterPro" id="IPR057326">
    <property type="entry name" value="KR_dom"/>
</dbReference>